<dbReference type="GO" id="GO:0005634">
    <property type="term" value="C:nucleus"/>
    <property type="evidence" value="ECO:0007669"/>
    <property type="project" value="TreeGrafter"/>
</dbReference>
<dbReference type="Pfam" id="PF22995">
    <property type="entry name" value="C2CH-3rd_BIRD-IDD"/>
    <property type="match status" value="1"/>
</dbReference>
<dbReference type="SMART" id="SM00355">
    <property type="entry name" value="ZnF_C2H2"/>
    <property type="match status" value="3"/>
</dbReference>
<evidence type="ECO:0000256" key="7">
    <source>
        <dbReference type="PROSITE-ProRule" id="PRU00042"/>
    </source>
</evidence>
<keyword evidence="1" id="KW-0479">Metal-binding</keyword>
<comment type="caution">
    <text evidence="10">The sequence shown here is derived from an EMBL/GenBank/DDBJ whole genome shotgun (WGS) entry which is preliminary data.</text>
</comment>
<dbReference type="InterPro" id="IPR036236">
    <property type="entry name" value="Znf_C2H2_sf"/>
</dbReference>
<evidence type="ECO:0000256" key="3">
    <source>
        <dbReference type="ARBA" id="ARBA00022771"/>
    </source>
</evidence>
<protein>
    <recommendedName>
        <fullName evidence="9">C2H2-type domain-containing protein</fullName>
    </recommendedName>
</protein>
<dbReference type="InterPro" id="IPR013087">
    <property type="entry name" value="Znf_C2H2_type"/>
</dbReference>
<dbReference type="PANTHER" id="PTHR10593:SF10">
    <property type="entry name" value="OS08G0467100 PROTEIN"/>
    <property type="match status" value="1"/>
</dbReference>
<dbReference type="Proteomes" id="UP001345219">
    <property type="component" value="Chromosome 21"/>
</dbReference>
<evidence type="ECO:0000256" key="1">
    <source>
        <dbReference type="ARBA" id="ARBA00022723"/>
    </source>
</evidence>
<dbReference type="Gene3D" id="3.30.160.60">
    <property type="entry name" value="Classic Zinc Finger"/>
    <property type="match status" value="2"/>
</dbReference>
<dbReference type="Pfam" id="PF22996">
    <property type="entry name" value="C2H2-2nd_BIRD-IDD"/>
    <property type="match status" value="1"/>
</dbReference>
<dbReference type="PROSITE" id="PS50157">
    <property type="entry name" value="ZINC_FINGER_C2H2_2"/>
    <property type="match status" value="1"/>
</dbReference>
<dbReference type="AlphaFoldDB" id="A0AAN7GZN9"/>
<evidence type="ECO:0000256" key="8">
    <source>
        <dbReference type="SAM" id="Coils"/>
    </source>
</evidence>
<evidence type="ECO:0000313" key="10">
    <source>
        <dbReference type="EMBL" id="KAK4749085.1"/>
    </source>
</evidence>
<gene>
    <name evidence="10" type="ORF">SAY87_026534</name>
</gene>
<keyword evidence="5" id="KW-0805">Transcription regulation</keyword>
<evidence type="ECO:0000256" key="2">
    <source>
        <dbReference type="ARBA" id="ARBA00022737"/>
    </source>
</evidence>
<keyword evidence="11" id="KW-1185">Reference proteome</keyword>
<dbReference type="EMBL" id="JAXIOK010000018">
    <property type="protein sequence ID" value="KAK4749085.1"/>
    <property type="molecule type" value="Genomic_DNA"/>
</dbReference>
<evidence type="ECO:0000256" key="6">
    <source>
        <dbReference type="ARBA" id="ARBA00023163"/>
    </source>
</evidence>
<sequence>MLENSSHVPCTFNPPPVQFTCPAEIGSKTITLKKKRRPAGTPDPDAEVISLSPKTLLESDQYVCEICNQGFQRDQNLQMHRRRHKVPWKLLKRESSSGNPAAVKKRVFVCPEPSCLHHSPSHALGDLVGIKKHYRRKHSNHKQWVCAKCSKGYAVQSDYKAHLKTCGTRGHSCDCGRVFSRVENFIEHQDTCNMGQLIRQEMPALQPACLSRTLSCCRSPSNETNFNTALPSPSPPCYLNIFQHPIESVFLPSPTTAMDSSSSNNIIWNNNINGWQHHNLDLQLSSTLNNHHIGVSASMERDYDHSAQLQLSIGSTTHVGRNSTTSRARIKEQPRDQLRFAMAEKAFAEEKRQQARKQIEAAEQEFANAKRIRQQSQGELERAMAMKEQAAIRVNSTVLQITCNSCKQLKVGAPRLPPDEDSLVFSYNNMSLAPTNMEIEENEQGYKR</sequence>
<evidence type="ECO:0000256" key="5">
    <source>
        <dbReference type="ARBA" id="ARBA00023015"/>
    </source>
</evidence>
<dbReference type="PANTHER" id="PTHR10593">
    <property type="entry name" value="SERINE/THREONINE-PROTEIN KINASE RIO"/>
    <property type="match status" value="1"/>
</dbReference>
<evidence type="ECO:0000256" key="4">
    <source>
        <dbReference type="ARBA" id="ARBA00022833"/>
    </source>
</evidence>
<organism evidence="10 11">
    <name type="scientific">Trapa incisa</name>
    <dbReference type="NCBI Taxonomy" id="236973"/>
    <lineage>
        <taxon>Eukaryota</taxon>
        <taxon>Viridiplantae</taxon>
        <taxon>Streptophyta</taxon>
        <taxon>Embryophyta</taxon>
        <taxon>Tracheophyta</taxon>
        <taxon>Spermatophyta</taxon>
        <taxon>Magnoliopsida</taxon>
        <taxon>eudicotyledons</taxon>
        <taxon>Gunneridae</taxon>
        <taxon>Pentapetalae</taxon>
        <taxon>rosids</taxon>
        <taxon>malvids</taxon>
        <taxon>Myrtales</taxon>
        <taxon>Lythraceae</taxon>
        <taxon>Trapa</taxon>
    </lineage>
</organism>
<dbReference type="PROSITE" id="PS00028">
    <property type="entry name" value="ZINC_FINGER_C2H2_1"/>
    <property type="match status" value="1"/>
</dbReference>
<dbReference type="InterPro" id="IPR055187">
    <property type="entry name" value="C2CH-3rd_BIRD-IDD"/>
</dbReference>
<keyword evidence="2" id="KW-0677">Repeat</keyword>
<evidence type="ECO:0000259" key="9">
    <source>
        <dbReference type="PROSITE" id="PS50157"/>
    </source>
</evidence>
<accession>A0AAN7GZN9</accession>
<feature type="coiled-coil region" evidence="8">
    <location>
        <begin position="338"/>
        <end position="379"/>
    </location>
</feature>
<keyword evidence="8" id="KW-0175">Coiled coil</keyword>
<dbReference type="GO" id="GO:0008270">
    <property type="term" value="F:zinc ion binding"/>
    <property type="evidence" value="ECO:0007669"/>
    <property type="project" value="UniProtKB-KW"/>
</dbReference>
<keyword evidence="4" id="KW-0862">Zinc</keyword>
<reference evidence="10 11" key="1">
    <citation type="journal article" date="2023" name="Hortic Res">
        <title>Pangenome of water caltrop reveals structural variations and asymmetric subgenome divergence after allopolyploidization.</title>
        <authorList>
            <person name="Zhang X."/>
            <person name="Chen Y."/>
            <person name="Wang L."/>
            <person name="Yuan Y."/>
            <person name="Fang M."/>
            <person name="Shi L."/>
            <person name="Lu R."/>
            <person name="Comes H.P."/>
            <person name="Ma Y."/>
            <person name="Chen Y."/>
            <person name="Huang G."/>
            <person name="Zhou Y."/>
            <person name="Zheng Z."/>
            <person name="Qiu Y."/>
        </authorList>
    </citation>
    <scope>NUCLEOTIDE SEQUENCE [LARGE SCALE GENOMIC DNA]</scope>
    <source>
        <tissue evidence="10">Roots</tissue>
    </source>
</reference>
<name>A0AAN7GZN9_9MYRT</name>
<keyword evidence="6" id="KW-0804">Transcription</keyword>
<dbReference type="Pfam" id="PF00096">
    <property type="entry name" value="zf-C2H2"/>
    <property type="match status" value="1"/>
</dbReference>
<keyword evidence="3 7" id="KW-0863">Zinc-finger</keyword>
<dbReference type="SUPFAM" id="SSF57667">
    <property type="entry name" value="beta-beta-alpha zinc fingers"/>
    <property type="match status" value="1"/>
</dbReference>
<dbReference type="GO" id="GO:0003700">
    <property type="term" value="F:DNA-binding transcription factor activity"/>
    <property type="evidence" value="ECO:0007669"/>
    <property type="project" value="TreeGrafter"/>
</dbReference>
<dbReference type="InterPro" id="IPR055186">
    <property type="entry name" value="C2H2-2nd_BIRD-IDD"/>
</dbReference>
<dbReference type="InterPro" id="IPR031140">
    <property type="entry name" value="IDD1-16"/>
</dbReference>
<feature type="domain" description="C2H2-type" evidence="9">
    <location>
        <begin position="62"/>
        <end position="84"/>
    </location>
</feature>
<proteinExistence type="predicted"/>
<evidence type="ECO:0000313" key="11">
    <source>
        <dbReference type="Proteomes" id="UP001345219"/>
    </source>
</evidence>